<dbReference type="RefSeq" id="WP_085578360.1">
    <property type="nucleotide sequence ID" value="NZ_JFKA01000001.1"/>
</dbReference>
<dbReference type="OrthoDB" id="9814407at2"/>
<feature type="domain" description="YCII-related" evidence="2">
    <location>
        <begin position="1"/>
        <end position="80"/>
    </location>
</feature>
<name>A0A1Y2L452_9PROT</name>
<comment type="caution">
    <text evidence="3">The sequence shown here is derived from an EMBL/GenBank/DDBJ whole genome shotgun (WGS) entry which is preliminary data.</text>
</comment>
<comment type="similarity">
    <text evidence="1">Belongs to the YciI family.</text>
</comment>
<proteinExistence type="inferred from homology"/>
<dbReference type="SUPFAM" id="SSF54909">
    <property type="entry name" value="Dimeric alpha+beta barrel"/>
    <property type="match status" value="1"/>
</dbReference>
<reference evidence="3 4" key="1">
    <citation type="submission" date="2014-03" db="EMBL/GenBank/DDBJ databases">
        <title>The draft genome sequence of Thalassospira mesophila JCM 18969.</title>
        <authorList>
            <person name="Lai Q."/>
            <person name="Shao Z."/>
        </authorList>
    </citation>
    <scope>NUCLEOTIDE SEQUENCE [LARGE SCALE GENOMIC DNA]</scope>
    <source>
        <strain evidence="3 4">JCM 18969</strain>
    </source>
</reference>
<dbReference type="Gene3D" id="3.30.70.1060">
    <property type="entry name" value="Dimeric alpha+beta barrel"/>
    <property type="match status" value="1"/>
</dbReference>
<dbReference type="PANTHER" id="PTHR37828">
    <property type="entry name" value="GSR2449 PROTEIN"/>
    <property type="match status" value="1"/>
</dbReference>
<keyword evidence="4" id="KW-1185">Reference proteome</keyword>
<evidence type="ECO:0000259" key="2">
    <source>
        <dbReference type="Pfam" id="PF03795"/>
    </source>
</evidence>
<dbReference type="InterPro" id="IPR011008">
    <property type="entry name" value="Dimeric_a/b-barrel"/>
</dbReference>
<dbReference type="PANTHER" id="PTHR37828:SF1">
    <property type="entry name" value="YCII-RELATED DOMAIN-CONTAINING PROTEIN"/>
    <property type="match status" value="1"/>
</dbReference>
<dbReference type="Pfam" id="PF03795">
    <property type="entry name" value="YCII"/>
    <property type="match status" value="1"/>
</dbReference>
<dbReference type="Proteomes" id="UP000193391">
    <property type="component" value="Unassembled WGS sequence"/>
</dbReference>
<evidence type="ECO:0000313" key="4">
    <source>
        <dbReference type="Proteomes" id="UP000193391"/>
    </source>
</evidence>
<evidence type="ECO:0000256" key="1">
    <source>
        <dbReference type="ARBA" id="ARBA00007689"/>
    </source>
</evidence>
<dbReference type="InterPro" id="IPR005545">
    <property type="entry name" value="YCII"/>
</dbReference>
<protein>
    <recommendedName>
        <fullName evidence="2">YCII-related domain-containing protein</fullName>
    </recommendedName>
</protein>
<organism evidence="3 4">
    <name type="scientific">Thalassospira mesophila</name>
    <dbReference type="NCBI Taxonomy" id="1293891"/>
    <lineage>
        <taxon>Bacteria</taxon>
        <taxon>Pseudomonadati</taxon>
        <taxon>Pseudomonadota</taxon>
        <taxon>Alphaproteobacteria</taxon>
        <taxon>Rhodospirillales</taxon>
        <taxon>Thalassospiraceae</taxon>
        <taxon>Thalassospira</taxon>
    </lineage>
</organism>
<evidence type="ECO:0000313" key="3">
    <source>
        <dbReference type="EMBL" id="OSQ40320.1"/>
    </source>
</evidence>
<dbReference type="AlphaFoldDB" id="A0A1Y2L452"/>
<gene>
    <name evidence="3" type="ORF">TMES_00340</name>
</gene>
<dbReference type="EMBL" id="JFKA01000001">
    <property type="protein sequence ID" value="OSQ40320.1"/>
    <property type="molecule type" value="Genomic_DNA"/>
</dbReference>
<accession>A0A1Y2L452</accession>
<sequence>MFIVNLTYIVDLGAVDAVLADHVEWLKQCYGTGAFIASGPKKPRDGGVILARCSREKLDACLKADPFWQKGFARYDIIEFEPAMMASGLEKLLAK</sequence>